<keyword evidence="12 17" id="KW-0456">Lyase</keyword>
<comment type="catalytic activity">
    <reaction evidence="15 17 19">
        <text>(6S)-NADHX + ADP = AMP + phosphate + NADH + H(+)</text>
        <dbReference type="Rhea" id="RHEA:32223"/>
        <dbReference type="ChEBI" id="CHEBI:15378"/>
        <dbReference type="ChEBI" id="CHEBI:43474"/>
        <dbReference type="ChEBI" id="CHEBI:57945"/>
        <dbReference type="ChEBI" id="CHEBI:64074"/>
        <dbReference type="ChEBI" id="CHEBI:456215"/>
        <dbReference type="ChEBI" id="CHEBI:456216"/>
        <dbReference type="EC" id="4.2.1.136"/>
    </reaction>
</comment>
<evidence type="ECO:0000313" key="23">
    <source>
        <dbReference type="Proteomes" id="UP000182190"/>
    </source>
</evidence>
<feature type="binding site" evidence="17">
    <location>
        <position position="390"/>
    </location>
    <ligand>
        <name>(6S)-NADPHX</name>
        <dbReference type="ChEBI" id="CHEBI:64076"/>
    </ligand>
</feature>
<feature type="binding site" evidence="18">
    <location>
        <begin position="137"/>
        <end position="143"/>
    </location>
    <ligand>
        <name>(6S)-NADPHX</name>
        <dbReference type="ChEBI" id="CHEBI:64076"/>
    </ligand>
</feature>
<comment type="caution">
    <text evidence="22">The sequence shown here is derived from an EMBL/GenBank/DDBJ whole genome shotgun (WGS) entry which is preliminary data.</text>
</comment>
<feature type="binding site" evidence="18">
    <location>
        <position position="166"/>
    </location>
    <ligand>
        <name>(6S)-NADPHX</name>
        <dbReference type="ChEBI" id="CHEBI:64076"/>
    </ligand>
</feature>
<evidence type="ECO:0000256" key="6">
    <source>
        <dbReference type="ARBA" id="ARBA00022741"/>
    </source>
</evidence>
<keyword evidence="6 17" id="KW-0547">Nucleotide-binding</keyword>
<sequence>MNPQIRSKQIEQIVVTAEQMRNIEERIFSAGIPVAALMEKVAGKITQRIKNLFLEKSITPEHKIGILVGPGHNGGDGLVVARELYFMGYNIVIYSPFLKRKELTQTHYKYVQSLGINLSSNIKELEQCDVLIDGLFGFGLEREITGEIAEDINIINHWNKFVISIDLSSGIHTDTGEILGTAIRANITLCLGLWKPAFLQDTGLDYIGRAELIDFDIPLMDINAIIGESPILNRITQNTAINSLPLPRPANHHKYKNGHLLIIAGSKQYTGAAILAGLGARASGVGMVSIAVPNSIKPLLSLQLPEALIIGCPETENGAILELPENLDLSRYQTIVCGPGLTLEAQAIMERIFTANCAIILDADALNILAQLNPVFTLSSRKFPTIITPHLGEFKRLFPELIALEKNQIKLAKQAAELTGAIIVLKGARTCVATANQVWINPDSTPALGRGGSGDVLTGLLGGLLPPVILAKKPIELIVNTAVWWHSQAGILAARERTELGVDAYTLTQYLILALTQSLKTIN</sequence>
<accession>A0A7Z9BZS7</accession>
<dbReference type="Gene3D" id="3.40.1190.20">
    <property type="match status" value="1"/>
</dbReference>
<dbReference type="PIRSF" id="PIRSF017184">
    <property type="entry name" value="Nnr"/>
    <property type="match status" value="1"/>
</dbReference>
<evidence type="ECO:0000256" key="8">
    <source>
        <dbReference type="ARBA" id="ARBA00022857"/>
    </source>
</evidence>
<feature type="binding site" evidence="17">
    <location>
        <position position="455"/>
    </location>
    <ligand>
        <name>(6S)-NADPHX</name>
        <dbReference type="ChEBI" id="CHEBI:64076"/>
    </ligand>
</feature>
<evidence type="ECO:0000256" key="4">
    <source>
        <dbReference type="ARBA" id="ARBA00009524"/>
    </source>
</evidence>
<comment type="function">
    <text evidence="18">Catalyzes the epimerization of the S- and R-forms of NAD(P)HX, a damaged form of NAD(P)H that is a result of enzymatic or heat-dependent hydration. This is a prerequisite for the S-specific NAD(P)H-hydrate dehydratase to allow the repair of both epimers of NAD(P)HX.</text>
</comment>
<protein>
    <recommendedName>
        <fullName evidence="19">Bifunctional NAD(P)H-hydrate repair enzyme</fullName>
    </recommendedName>
    <alternativeName>
        <fullName evidence="19">Nicotinamide nucleotide repair protein</fullName>
    </alternativeName>
    <domain>
        <recommendedName>
            <fullName evidence="19">ADP-dependent (S)-NAD(P)H-hydrate dehydratase</fullName>
            <ecNumber evidence="19">4.2.1.136</ecNumber>
        </recommendedName>
        <alternativeName>
            <fullName evidence="19">ADP-dependent NAD(P)HX dehydratase</fullName>
        </alternativeName>
    </domain>
    <domain>
        <recommendedName>
            <fullName evidence="19">NAD(P)H-hydrate epimerase</fullName>
            <ecNumber evidence="19">5.1.99.6</ecNumber>
        </recommendedName>
    </domain>
</protein>
<evidence type="ECO:0000313" key="22">
    <source>
        <dbReference type="EMBL" id="VXD22589.1"/>
    </source>
</evidence>
<dbReference type="PANTHER" id="PTHR12592:SF0">
    <property type="entry name" value="ATP-DEPENDENT (S)-NAD(P)H-HYDRATE DEHYDRATASE"/>
    <property type="match status" value="1"/>
</dbReference>
<feature type="binding site" evidence="17">
    <location>
        <position position="340"/>
    </location>
    <ligand>
        <name>(6S)-NADPHX</name>
        <dbReference type="ChEBI" id="CHEBI:64076"/>
    </ligand>
</feature>
<comment type="cofactor">
    <cofactor evidence="18 19">
        <name>K(+)</name>
        <dbReference type="ChEBI" id="CHEBI:29103"/>
    </cofactor>
    <text evidence="18 19">Binds 1 potassium ion per subunit.</text>
</comment>
<evidence type="ECO:0000256" key="14">
    <source>
        <dbReference type="ARBA" id="ARBA00025153"/>
    </source>
</evidence>
<proteinExistence type="inferred from homology"/>
<dbReference type="CDD" id="cd01171">
    <property type="entry name" value="YXKO-related"/>
    <property type="match status" value="1"/>
</dbReference>
<reference evidence="22" key="1">
    <citation type="submission" date="2019-10" db="EMBL/GenBank/DDBJ databases">
        <authorList>
            <consortium name="Genoscope - CEA"/>
            <person name="William W."/>
        </authorList>
    </citation>
    <scope>NUCLEOTIDE SEQUENCE [LARGE SCALE GENOMIC DNA]</scope>
    <source>
        <strain evidence="22">BBR_PRJEB10994</strain>
    </source>
</reference>
<comment type="function">
    <text evidence="17">Catalyzes the dehydration of the S-form of NAD(P)HX at the expense of ADP, which is converted to AMP. Together with NAD(P)HX epimerase, which catalyzes the epimerization of the S- and R-forms, the enzyme allows the repair of both epimers of NAD(P)HX, a damaged form of NAD(P)H that is a result of enzymatic or heat-dependent hydration.</text>
</comment>
<dbReference type="GO" id="GO:0046872">
    <property type="term" value="F:metal ion binding"/>
    <property type="evidence" value="ECO:0007669"/>
    <property type="project" value="UniProtKB-UniRule"/>
</dbReference>
<dbReference type="OrthoDB" id="9806925at2"/>
<dbReference type="GO" id="GO:0052856">
    <property type="term" value="F:NAD(P)HX epimerase activity"/>
    <property type="evidence" value="ECO:0007669"/>
    <property type="project" value="UniProtKB-UniRule"/>
</dbReference>
<gene>
    <name evidence="22" type="primary">nnr</name>
    <name evidence="17" type="synonym">nnrD</name>
    <name evidence="18" type="synonym">nnrE</name>
    <name evidence="22" type="ORF">PL9631_660125</name>
</gene>
<comment type="catalytic activity">
    <reaction evidence="1 18 19">
        <text>(6R)-NADHX = (6S)-NADHX</text>
        <dbReference type="Rhea" id="RHEA:32215"/>
        <dbReference type="ChEBI" id="CHEBI:64074"/>
        <dbReference type="ChEBI" id="CHEBI:64075"/>
        <dbReference type="EC" id="5.1.99.6"/>
    </reaction>
</comment>
<feature type="domain" description="YjeF N-terminal" evidence="21">
    <location>
        <begin position="20"/>
        <end position="223"/>
    </location>
</feature>
<dbReference type="HAMAP" id="MF_01965">
    <property type="entry name" value="NADHX_dehydratase"/>
    <property type="match status" value="1"/>
</dbReference>
<dbReference type="InterPro" id="IPR000631">
    <property type="entry name" value="CARKD"/>
</dbReference>
<comment type="similarity">
    <text evidence="3 19">In the N-terminal section; belongs to the NnrE/AIBP family.</text>
</comment>
<evidence type="ECO:0000256" key="3">
    <source>
        <dbReference type="ARBA" id="ARBA00006001"/>
    </source>
</evidence>
<comment type="similarity">
    <text evidence="17">Belongs to the NnrD/CARKD family.</text>
</comment>
<dbReference type="InterPro" id="IPR029056">
    <property type="entry name" value="Ribokinase-like"/>
</dbReference>
<dbReference type="Gene3D" id="3.40.50.10260">
    <property type="entry name" value="YjeF N-terminal domain"/>
    <property type="match status" value="1"/>
</dbReference>
<evidence type="ECO:0000256" key="13">
    <source>
        <dbReference type="ARBA" id="ARBA00023268"/>
    </source>
</evidence>
<organism evidence="22 23">
    <name type="scientific">Planktothrix paucivesiculata PCC 9631</name>
    <dbReference type="NCBI Taxonomy" id="671071"/>
    <lineage>
        <taxon>Bacteria</taxon>
        <taxon>Bacillati</taxon>
        <taxon>Cyanobacteriota</taxon>
        <taxon>Cyanophyceae</taxon>
        <taxon>Oscillatoriophycideae</taxon>
        <taxon>Oscillatoriales</taxon>
        <taxon>Microcoleaceae</taxon>
        <taxon>Planktothrix</taxon>
    </lineage>
</organism>
<dbReference type="NCBIfam" id="TIGR00196">
    <property type="entry name" value="yjeF_cterm"/>
    <property type="match status" value="1"/>
</dbReference>
<dbReference type="RefSeq" id="WP_083620696.1">
    <property type="nucleotide sequence ID" value="NZ_LR735015.1"/>
</dbReference>
<dbReference type="InterPro" id="IPR017953">
    <property type="entry name" value="Carbohydrate_kinase_pred_CS"/>
</dbReference>
<feature type="binding site" evidence="18">
    <location>
        <position position="169"/>
    </location>
    <ligand>
        <name>K(+)</name>
        <dbReference type="ChEBI" id="CHEBI:29103"/>
    </ligand>
</feature>
<evidence type="ECO:0000256" key="1">
    <source>
        <dbReference type="ARBA" id="ARBA00000013"/>
    </source>
</evidence>
<dbReference type="NCBIfam" id="TIGR00197">
    <property type="entry name" value="yjeF_nterm"/>
    <property type="match status" value="1"/>
</dbReference>
<keyword evidence="10 17" id="KW-0520">NAD</keyword>
<keyword evidence="13" id="KW-0511">Multifunctional enzyme</keyword>
<comment type="cofactor">
    <cofactor evidence="17">
        <name>Mg(2+)</name>
        <dbReference type="ChEBI" id="CHEBI:18420"/>
    </cofactor>
</comment>
<keyword evidence="7 17" id="KW-0067">ATP-binding</keyword>
<comment type="function">
    <text evidence="14 19">Bifunctional enzyme that catalyzes the epimerization of the S- and R-forms of NAD(P)HX and the dehydration of the S-form of NAD(P)HX at the expense of ADP, which is converted to AMP. This allows the repair of both epimers of NAD(P)HX, a damaged form of NAD(P)H that is a result of enzymatic or heat-dependent hydration.</text>
</comment>
<keyword evidence="11 18" id="KW-0413">Isomerase</keyword>
<dbReference type="PROSITE" id="PS51385">
    <property type="entry name" value="YJEF_N"/>
    <property type="match status" value="1"/>
</dbReference>
<dbReference type="InterPro" id="IPR036652">
    <property type="entry name" value="YjeF_N_dom_sf"/>
</dbReference>
<feature type="binding site" evidence="18">
    <location>
        <position position="73"/>
    </location>
    <ligand>
        <name>K(+)</name>
        <dbReference type="ChEBI" id="CHEBI:29103"/>
    </ligand>
</feature>
<dbReference type="HAMAP" id="MF_01966">
    <property type="entry name" value="NADHX_epimerase"/>
    <property type="match status" value="1"/>
</dbReference>
<dbReference type="SUPFAM" id="SSF53613">
    <property type="entry name" value="Ribokinase-like"/>
    <property type="match status" value="1"/>
</dbReference>
<comment type="caution">
    <text evidence="18">Lacks conserved residue(s) required for the propagation of feature annotation.</text>
</comment>
<evidence type="ECO:0000256" key="19">
    <source>
        <dbReference type="PIRNR" id="PIRNR017184"/>
    </source>
</evidence>
<dbReference type="EC" id="4.2.1.136" evidence="19"/>
<evidence type="ECO:0000256" key="11">
    <source>
        <dbReference type="ARBA" id="ARBA00023235"/>
    </source>
</evidence>
<dbReference type="EMBL" id="CZCS02000208">
    <property type="protein sequence ID" value="VXD22589.1"/>
    <property type="molecule type" value="Genomic_DNA"/>
</dbReference>
<dbReference type="Pfam" id="PF01256">
    <property type="entry name" value="Carb_kinase"/>
    <property type="match status" value="1"/>
</dbReference>
<comment type="catalytic activity">
    <reaction evidence="2 18 19">
        <text>(6R)-NADPHX = (6S)-NADPHX</text>
        <dbReference type="Rhea" id="RHEA:32227"/>
        <dbReference type="ChEBI" id="CHEBI:64076"/>
        <dbReference type="ChEBI" id="CHEBI:64077"/>
        <dbReference type="EC" id="5.1.99.6"/>
    </reaction>
</comment>
<evidence type="ECO:0000256" key="5">
    <source>
        <dbReference type="ARBA" id="ARBA00022723"/>
    </source>
</evidence>
<feature type="binding site" evidence="17">
    <location>
        <begin position="426"/>
        <end position="430"/>
    </location>
    <ligand>
        <name>AMP</name>
        <dbReference type="ChEBI" id="CHEBI:456215"/>
    </ligand>
</feature>
<comment type="subunit">
    <text evidence="17">Homotetramer.</text>
</comment>
<feature type="binding site" evidence="18">
    <location>
        <begin position="72"/>
        <end position="76"/>
    </location>
    <ligand>
        <name>(6S)-NADPHX</name>
        <dbReference type="ChEBI" id="CHEBI:64076"/>
    </ligand>
</feature>
<dbReference type="PROSITE" id="PS01050">
    <property type="entry name" value="YJEF_C_2"/>
    <property type="match status" value="1"/>
</dbReference>
<evidence type="ECO:0000256" key="12">
    <source>
        <dbReference type="ARBA" id="ARBA00023239"/>
    </source>
</evidence>
<keyword evidence="5 18" id="KW-0479">Metal-binding</keyword>
<keyword evidence="9 18" id="KW-0630">Potassium</keyword>
<dbReference type="GO" id="GO:0046496">
    <property type="term" value="P:nicotinamide nucleotide metabolic process"/>
    <property type="evidence" value="ECO:0007669"/>
    <property type="project" value="UniProtKB-UniRule"/>
</dbReference>
<evidence type="ECO:0000256" key="7">
    <source>
        <dbReference type="ARBA" id="ARBA00022840"/>
    </source>
</evidence>
<dbReference type="PANTHER" id="PTHR12592">
    <property type="entry name" value="ATP-DEPENDENT (S)-NAD(P)H-HYDRATE DEHYDRATASE FAMILY MEMBER"/>
    <property type="match status" value="1"/>
</dbReference>
<feature type="binding site" evidence="18">
    <location>
        <position position="133"/>
    </location>
    <ligand>
        <name>K(+)</name>
        <dbReference type="ChEBI" id="CHEBI:29103"/>
    </ligand>
</feature>
<evidence type="ECO:0000256" key="10">
    <source>
        <dbReference type="ARBA" id="ARBA00023027"/>
    </source>
</evidence>
<keyword evidence="23" id="KW-1185">Reference proteome</keyword>
<comment type="catalytic activity">
    <reaction evidence="16 17 19">
        <text>(6S)-NADPHX + ADP = AMP + phosphate + NADPH + H(+)</text>
        <dbReference type="Rhea" id="RHEA:32235"/>
        <dbReference type="ChEBI" id="CHEBI:15378"/>
        <dbReference type="ChEBI" id="CHEBI:43474"/>
        <dbReference type="ChEBI" id="CHEBI:57783"/>
        <dbReference type="ChEBI" id="CHEBI:64076"/>
        <dbReference type="ChEBI" id="CHEBI:456215"/>
        <dbReference type="ChEBI" id="CHEBI:456216"/>
        <dbReference type="EC" id="4.2.1.136"/>
    </reaction>
</comment>
<feature type="binding site" evidence="17">
    <location>
        <position position="272"/>
    </location>
    <ligand>
        <name>(6S)-NADPHX</name>
        <dbReference type="ChEBI" id="CHEBI:64076"/>
    </ligand>
</feature>
<dbReference type="GO" id="GO:0052855">
    <property type="term" value="F:ADP-dependent NAD(P)H-hydrate dehydratase activity"/>
    <property type="evidence" value="ECO:0007669"/>
    <property type="project" value="UniProtKB-UniRule"/>
</dbReference>
<dbReference type="AlphaFoldDB" id="A0A7Z9BZS7"/>
<dbReference type="InterPro" id="IPR030677">
    <property type="entry name" value="Nnr"/>
</dbReference>
<dbReference type="Pfam" id="PF03853">
    <property type="entry name" value="YjeF_N"/>
    <property type="match status" value="1"/>
</dbReference>
<evidence type="ECO:0000256" key="15">
    <source>
        <dbReference type="ARBA" id="ARBA00048238"/>
    </source>
</evidence>
<name>A0A7Z9BZS7_9CYAN</name>
<evidence type="ECO:0000256" key="18">
    <source>
        <dbReference type="HAMAP-Rule" id="MF_01966"/>
    </source>
</evidence>
<dbReference type="PROSITE" id="PS51383">
    <property type="entry name" value="YJEF_C_3"/>
    <property type="match status" value="1"/>
</dbReference>
<dbReference type="GO" id="GO:0110051">
    <property type="term" value="P:metabolite repair"/>
    <property type="evidence" value="ECO:0007669"/>
    <property type="project" value="TreeGrafter"/>
</dbReference>
<comment type="similarity">
    <text evidence="4 19">In the C-terminal section; belongs to the NnrD/CARKD family.</text>
</comment>
<dbReference type="Proteomes" id="UP000182190">
    <property type="component" value="Unassembled WGS sequence"/>
</dbReference>
<evidence type="ECO:0000256" key="2">
    <source>
        <dbReference type="ARBA" id="ARBA00000909"/>
    </source>
</evidence>
<dbReference type="EC" id="5.1.99.6" evidence="19"/>
<evidence type="ECO:0000259" key="20">
    <source>
        <dbReference type="PROSITE" id="PS51383"/>
    </source>
</evidence>
<evidence type="ECO:0000256" key="9">
    <source>
        <dbReference type="ARBA" id="ARBA00022958"/>
    </source>
</evidence>
<evidence type="ECO:0000256" key="16">
    <source>
        <dbReference type="ARBA" id="ARBA00049209"/>
    </source>
</evidence>
<evidence type="ECO:0000256" key="17">
    <source>
        <dbReference type="HAMAP-Rule" id="MF_01965"/>
    </source>
</evidence>
<dbReference type="GO" id="GO:0005524">
    <property type="term" value="F:ATP binding"/>
    <property type="evidence" value="ECO:0007669"/>
    <property type="project" value="UniProtKB-UniRule"/>
</dbReference>
<feature type="binding site" evidence="17">
    <location>
        <position position="454"/>
    </location>
    <ligand>
        <name>AMP</name>
        <dbReference type="ChEBI" id="CHEBI:456215"/>
    </ligand>
</feature>
<dbReference type="InterPro" id="IPR004443">
    <property type="entry name" value="YjeF_N_dom"/>
</dbReference>
<dbReference type="SUPFAM" id="SSF64153">
    <property type="entry name" value="YjeF N-terminal domain-like"/>
    <property type="match status" value="1"/>
</dbReference>
<evidence type="ECO:0000259" key="21">
    <source>
        <dbReference type="PROSITE" id="PS51385"/>
    </source>
</evidence>
<comment type="similarity">
    <text evidence="18">Belongs to the NnrE/AIBP family.</text>
</comment>
<feature type="domain" description="YjeF C-terminal" evidence="20">
    <location>
        <begin position="237"/>
        <end position="518"/>
    </location>
</feature>
<keyword evidence="8 17" id="KW-0521">NADP</keyword>